<dbReference type="EMBL" id="BMAV01010593">
    <property type="protein sequence ID" value="GFY55811.1"/>
    <property type="molecule type" value="Genomic_DNA"/>
</dbReference>
<name>A0A8X6XQI9_9ARAC</name>
<evidence type="ECO:0000313" key="1">
    <source>
        <dbReference type="EMBL" id="GFY55811.1"/>
    </source>
</evidence>
<reference evidence="1" key="1">
    <citation type="submission" date="2020-08" db="EMBL/GenBank/DDBJ databases">
        <title>Multicomponent nature underlies the extraordinary mechanical properties of spider dragline silk.</title>
        <authorList>
            <person name="Kono N."/>
            <person name="Nakamura H."/>
            <person name="Mori M."/>
            <person name="Yoshida Y."/>
            <person name="Ohtoshi R."/>
            <person name="Malay A.D."/>
            <person name="Moran D.A.P."/>
            <person name="Tomita M."/>
            <person name="Numata K."/>
            <person name="Arakawa K."/>
        </authorList>
    </citation>
    <scope>NUCLEOTIDE SEQUENCE</scope>
</reference>
<gene>
    <name evidence="1" type="ORF">TNIN_199141</name>
</gene>
<keyword evidence="2" id="KW-1185">Reference proteome</keyword>
<organism evidence="1 2">
    <name type="scientific">Trichonephila inaurata madagascariensis</name>
    <dbReference type="NCBI Taxonomy" id="2747483"/>
    <lineage>
        <taxon>Eukaryota</taxon>
        <taxon>Metazoa</taxon>
        <taxon>Ecdysozoa</taxon>
        <taxon>Arthropoda</taxon>
        <taxon>Chelicerata</taxon>
        <taxon>Arachnida</taxon>
        <taxon>Araneae</taxon>
        <taxon>Araneomorphae</taxon>
        <taxon>Entelegynae</taxon>
        <taxon>Araneoidea</taxon>
        <taxon>Nephilidae</taxon>
        <taxon>Trichonephila</taxon>
        <taxon>Trichonephila inaurata</taxon>
    </lineage>
</organism>
<dbReference type="OrthoDB" id="75724at2759"/>
<proteinExistence type="predicted"/>
<evidence type="ECO:0000313" key="2">
    <source>
        <dbReference type="Proteomes" id="UP000886998"/>
    </source>
</evidence>
<dbReference type="Proteomes" id="UP000886998">
    <property type="component" value="Unassembled WGS sequence"/>
</dbReference>
<sequence>MRCFVPRYVPLIAKILRAPPFGENKKQISYPWRQKGGNTKIYSKEIIPREYGGDLNNYNEEDWLTKEVDKFYDRFLMLIKSCF</sequence>
<comment type="caution">
    <text evidence="1">The sequence shown here is derived from an EMBL/GenBank/DDBJ whole genome shotgun (WGS) entry which is preliminary data.</text>
</comment>
<dbReference type="AlphaFoldDB" id="A0A8X6XQI9"/>
<accession>A0A8X6XQI9</accession>
<protein>
    <submittedName>
        <fullName evidence="1">Uncharacterized protein</fullName>
    </submittedName>
</protein>